<name>A0A2P5CJB1_TREOI</name>
<gene>
    <name evidence="1" type="ORF">TorRG33x02_282750</name>
</gene>
<comment type="caution">
    <text evidence="1">The sequence shown here is derived from an EMBL/GenBank/DDBJ whole genome shotgun (WGS) entry which is preliminary data.</text>
</comment>
<accession>A0A2P5CJB1</accession>
<dbReference type="AlphaFoldDB" id="A0A2P5CJB1"/>
<organism evidence="1 2">
    <name type="scientific">Trema orientale</name>
    <name type="common">Charcoal tree</name>
    <name type="synonym">Celtis orientalis</name>
    <dbReference type="NCBI Taxonomy" id="63057"/>
    <lineage>
        <taxon>Eukaryota</taxon>
        <taxon>Viridiplantae</taxon>
        <taxon>Streptophyta</taxon>
        <taxon>Embryophyta</taxon>
        <taxon>Tracheophyta</taxon>
        <taxon>Spermatophyta</taxon>
        <taxon>Magnoliopsida</taxon>
        <taxon>eudicotyledons</taxon>
        <taxon>Gunneridae</taxon>
        <taxon>Pentapetalae</taxon>
        <taxon>rosids</taxon>
        <taxon>fabids</taxon>
        <taxon>Rosales</taxon>
        <taxon>Cannabaceae</taxon>
        <taxon>Trema</taxon>
    </lineage>
</organism>
<proteinExistence type="predicted"/>
<evidence type="ECO:0000313" key="1">
    <source>
        <dbReference type="EMBL" id="PON61129.1"/>
    </source>
</evidence>
<dbReference type="OrthoDB" id="10273277at2759"/>
<protein>
    <submittedName>
        <fullName evidence="1">Uncharacterized protein</fullName>
    </submittedName>
</protein>
<sequence>MFRMFDTNVIHLVWKGLRLLNQDELRVEVRLIITGNCSPDLLVSGRNYCEVFSVTKYERPEE</sequence>
<evidence type="ECO:0000313" key="2">
    <source>
        <dbReference type="Proteomes" id="UP000237000"/>
    </source>
</evidence>
<dbReference type="InParanoid" id="A0A2P5CJB1"/>
<keyword evidence="2" id="KW-1185">Reference proteome</keyword>
<reference evidence="2" key="1">
    <citation type="submission" date="2016-06" db="EMBL/GenBank/DDBJ databases">
        <title>Parallel loss of symbiosis genes in relatives of nitrogen-fixing non-legume Parasponia.</title>
        <authorList>
            <person name="Van Velzen R."/>
            <person name="Holmer R."/>
            <person name="Bu F."/>
            <person name="Rutten L."/>
            <person name="Van Zeijl A."/>
            <person name="Liu W."/>
            <person name="Santuari L."/>
            <person name="Cao Q."/>
            <person name="Sharma T."/>
            <person name="Shen D."/>
            <person name="Roswanjaya Y."/>
            <person name="Wardhani T."/>
            <person name="Kalhor M.S."/>
            <person name="Jansen J."/>
            <person name="Van den Hoogen J."/>
            <person name="Gungor B."/>
            <person name="Hartog M."/>
            <person name="Hontelez J."/>
            <person name="Verver J."/>
            <person name="Yang W.-C."/>
            <person name="Schijlen E."/>
            <person name="Repin R."/>
            <person name="Schilthuizen M."/>
            <person name="Schranz E."/>
            <person name="Heidstra R."/>
            <person name="Miyata K."/>
            <person name="Fedorova E."/>
            <person name="Kohlen W."/>
            <person name="Bisseling T."/>
            <person name="Smit S."/>
            <person name="Geurts R."/>
        </authorList>
    </citation>
    <scope>NUCLEOTIDE SEQUENCE [LARGE SCALE GENOMIC DNA]</scope>
    <source>
        <strain evidence="2">cv. RG33-2</strain>
    </source>
</reference>
<dbReference type="Proteomes" id="UP000237000">
    <property type="component" value="Unassembled WGS sequence"/>
</dbReference>
<dbReference type="EMBL" id="JXTC01000358">
    <property type="protein sequence ID" value="PON61129.1"/>
    <property type="molecule type" value="Genomic_DNA"/>
</dbReference>